<reference evidence="2 3" key="1">
    <citation type="submission" date="2020-08" db="EMBL/GenBank/DDBJ databases">
        <title>Genomic Encyclopedia of Type Strains, Phase IV (KMG-IV): sequencing the most valuable type-strain genomes for metagenomic binning, comparative biology and taxonomic classification.</title>
        <authorList>
            <person name="Goeker M."/>
        </authorList>
    </citation>
    <scope>NUCLEOTIDE SEQUENCE [LARGE SCALE GENOMIC DNA]</scope>
    <source>
        <strain evidence="2 3">DSM 15581</strain>
    </source>
</reference>
<keyword evidence="3" id="KW-1185">Reference proteome</keyword>
<feature type="transmembrane region" description="Helical" evidence="1">
    <location>
        <begin position="126"/>
        <end position="143"/>
    </location>
</feature>
<organism evidence="2 3">
    <name type="scientific">Sphingomonas aquatilis</name>
    <dbReference type="NCBI Taxonomy" id="93063"/>
    <lineage>
        <taxon>Bacteria</taxon>
        <taxon>Pseudomonadati</taxon>
        <taxon>Pseudomonadota</taxon>
        <taxon>Alphaproteobacteria</taxon>
        <taxon>Sphingomonadales</taxon>
        <taxon>Sphingomonadaceae</taxon>
        <taxon>Sphingomonas</taxon>
    </lineage>
</organism>
<evidence type="ECO:0000313" key="2">
    <source>
        <dbReference type="EMBL" id="MBB3877022.1"/>
    </source>
</evidence>
<keyword evidence="1" id="KW-0472">Membrane</keyword>
<dbReference type="EMBL" id="JACIDB010000010">
    <property type="protein sequence ID" value="MBB3877022.1"/>
    <property type="molecule type" value="Genomic_DNA"/>
</dbReference>
<dbReference type="RefSeq" id="WP_167509731.1">
    <property type="nucleotide sequence ID" value="NZ_JACIDB010000010.1"/>
</dbReference>
<keyword evidence="1" id="KW-1133">Transmembrane helix</keyword>
<sequence>MNLYITSFWLILVTLSAAALVLRDRPTIRPISVTQPQLPVVAMFWTAAVLTVLLRPSVDQRFMYTEHALLLIDFGLFGGLAWVAVRSGKGWVLCTAALQLVSATAHLARLVTPNMFRLGYQVMEEASSYPTLVLLAWGLIGHARSRRRSERSRDLSS</sequence>
<dbReference type="AlphaFoldDB" id="A0AAW3TWP1"/>
<protein>
    <submittedName>
        <fullName evidence="2">Cytochrome bd-type quinol oxidase subunit 2</fullName>
    </submittedName>
</protein>
<proteinExistence type="predicted"/>
<comment type="caution">
    <text evidence="2">The sequence shown here is derived from an EMBL/GenBank/DDBJ whole genome shotgun (WGS) entry which is preliminary data.</text>
</comment>
<accession>A0AAW3TWP1</accession>
<feature type="transmembrane region" description="Helical" evidence="1">
    <location>
        <begin position="68"/>
        <end position="85"/>
    </location>
</feature>
<keyword evidence="1" id="KW-0812">Transmembrane</keyword>
<evidence type="ECO:0000313" key="3">
    <source>
        <dbReference type="Proteomes" id="UP000528945"/>
    </source>
</evidence>
<gene>
    <name evidence="2" type="ORF">GGR47_003290</name>
</gene>
<name>A0AAW3TWP1_9SPHN</name>
<dbReference type="Proteomes" id="UP000528945">
    <property type="component" value="Unassembled WGS sequence"/>
</dbReference>
<feature type="transmembrane region" description="Helical" evidence="1">
    <location>
        <begin position="39"/>
        <end position="56"/>
    </location>
</feature>
<evidence type="ECO:0000256" key="1">
    <source>
        <dbReference type="SAM" id="Phobius"/>
    </source>
</evidence>